<evidence type="ECO:0000313" key="2">
    <source>
        <dbReference type="Proteomes" id="UP000814128"/>
    </source>
</evidence>
<proteinExistence type="predicted"/>
<dbReference type="EMBL" id="MU273582">
    <property type="protein sequence ID" value="KAI0031371.1"/>
    <property type="molecule type" value="Genomic_DNA"/>
</dbReference>
<comment type="caution">
    <text evidence="1">The sequence shown here is derived from an EMBL/GenBank/DDBJ whole genome shotgun (WGS) entry which is preliminary data.</text>
</comment>
<organism evidence="1 2">
    <name type="scientific">Vararia minispora EC-137</name>
    <dbReference type="NCBI Taxonomy" id="1314806"/>
    <lineage>
        <taxon>Eukaryota</taxon>
        <taxon>Fungi</taxon>
        <taxon>Dikarya</taxon>
        <taxon>Basidiomycota</taxon>
        <taxon>Agaricomycotina</taxon>
        <taxon>Agaricomycetes</taxon>
        <taxon>Russulales</taxon>
        <taxon>Lachnocladiaceae</taxon>
        <taxon>Vararia</taxon>
    </lineage>
</organism>
<accession>A0ACB8QJ70</accession>
<reference evidence="1" key="1">
    <citation type="submission" date="2021-02" db="EMBL/GenBank/DDBJ databases">
        <authorList>
            <consortium name="DOE Joint Genome Institute"/>
            <person name="Ahrendt S."/>
            <person name="Looney B.P."/>
            <person name="Miyauchi S."/>
            <person name="Morin E."/>
            <person name="Drula E."/>
            <person name="Courty P.E."/>
            <person name="Chicoki N."/>
            <person name="Fauchery L."/>
            <person name="Kohler A."/>
            <person name="Kuo A."/>
            <person name="Labutti K."/>
            <person name="Pangilinan J."/>
            <person name="Lipzen A."/>
            <person name="Riley R."/>
            <person name="Andreopoulos W."/>
            <person name="He G."/>
            <person name="Johnson J."/>
            <person name="Barry K.W."/>
            <person name="Grigoriev I.V."/>
            <person name="Nagy L."/>
            <person name="Hibbett D."/>
            <person name="Henrissat B."/>
            <person name="Matheny P.B."/>
            <person name="Labbe J."/>
            <person name="Martin F."/>
        </authorList>
    </citation>
    <scope>NUCLEOTIDE SEQUENCE</scope>
    <source>
        <strain evidence="1">EC-137</strain>
    </source>
</reference>
<gene>
    <name evidence="1" type="ORF">K488DRAFT_15600</name>
</gene>
<keyword evidence="2" id="KW-1185">Reference proteome</keyword>
<sequence>MNLFLVLAFLVSAAGAQNIQIGYPSTQAKVTRGSTISVQVNRPNSLTGSQEVAVVISLASCVTATCNSSQRLGTILYSGPYDPQYPASRTPRDEPQQNFTVTVPAGLQPGPASLSVVHLSLVG</sequence>
<name>A0ACB8QJ70_9AGAM</name>
<reference evidence="1" key="2">
    <citation type="journal article" date="2022" name="New Phytol.">
        <title>Evolutionary transition to the ectomycorrhizal habit in the genomes of a hyperdiverse lineage of mushroom-forming fungi.</title>
        <authorList>
            <person name="Looney B."/>
            <person name="Miyauchi S."/>
            <person name="Morin E."/>
            <person name="Drula E."/>
            <person name="Courty P.E."/>
            <person name="Kohler A."/>
            <person name="Kuo A."/>
            <person name="LaButti K."/>
            <person name="Pangilinan J."/>
            <person name="Lipzen A."/>
            <person name="Riley R."/>
            <person name="Andreopoulos W."/>
            <person name="He G."/>
            <person name="Johnson J."/>
            <person name="Nolan M."/>
            <person name="Tritt A."/>
            <person name="Barry K.W."/>
            <person name="Grigoriev I.V."/>
            <person name="Nagy L.G."/>
            <person name="Hibbett D."/>
            <person name="Henrissat B."/>
            <person name="Matheny P.B."/>
            <person name="Labbe J."/>
            <person name="Martin F.M."/>
        </authorList>
    </citation>
    <scope>NUCLEOTIDE SEQUENCE</scope>
    <source>
        <strain evidence="1">EC-137</strain>
    </source>
</reference>
<protein>
    <submittedName>
        <fullName evidence="1">Uncharacterized protein</fullName>
    </submittedName>
</protein>
<feature type="non-terminal residue" evidence="1">
    <location>
        <position position="123"/>
    </location>
</feature>
<dbReference type="Proteomes" id="UP000814128">
    <property type="component" value="Unassembled WGS sequence"/>
</dbReference>
<evidence type="ECO:0000313" key="1">
    <source>
        <dbReference type="EMBL" id="KAI0031371.1"/>
    </source>
</evidence>